<dbReference type="Gene3D" id="3.40.50.300">
    <property type="entry name" value="P-loop containing nucleotide triphosphate hydrolases"/>
    <property type="match status" value="1"/>
</dbReference>
<organism evidence="4 5">
    <name type="scientific">Thioclava kandeliae</name>
    <dbReference type="NCBI Taxonomy" id="3070818"/>
    <lineage>
        <taxon>Bacteria</taxon>
        <taxon>Pseudomonadati</taxon>
        <taxon>Pseudomonadota</taxon>
        <taxon>Alphaproteobacteria</taxon>
        <taxon>Rhodobacterales</taxon>
        <taxon>Paracoccaceae</taxon>
        <taxon>Thioclava</taxon>
    </lineage>
</organism>
<feature type="domain" description="Sulfotransferase" evidence="3">
    <location>
        <begin position="4"/>
        <end position="150"/>
    </location>
</feature>
<dbReference type="InterPro" id="IPR027417">
    <property type="entry name" value="P-loop_NTPase"/>
</dbReference>
<proteinExistence type="predicted"/>
<dbReference type="PANTHER" id="PTHR10605:SF56">
    <property type="entry name" value="BIFUNCTIONAL HEPARAN SULFATE N-DEACETYLASE_N-SULFOTRANSFERASE"/>
    <property type="match status" value="1"/>
</dbReference>
<dbReference type="Pfam" id="PF00685">
    <property type="entry name" value="Sulfotransfer_1"/>
    <property type="match status" value="1"/>
</dbReference>
<dbReference type="InterPro" id="IPR000863">
    <property type="entry name" value="Sulfotransferase_dom"/>
</dbReference>
<protein>
    <submittedName>
        <fullName evidence="4">Sulfotransferase domain-containing protein</fullName>
    </submittedName>
</protein>
<accession>A0ABV1SMB4</accession>
<evidence type="ECO:0000256" key="1">
    <source>
        <dbReference type="ARBA" id="ARBA00022679"/>
    </source>
</evidence>
<reference evidence="4 5" key="1">
    <citation type="submission" date="2024-06" db="EMBL/GenBank/DDBJ databases">
        <title>Thioclava kandeliae sp. nov. from a rhizosphere soil sample of Kandelia candel in a mangrove.</title>
        <authorList>
            <person name="Mu T."/>
        </authorList>
    </citation>
    <scope>NUCLEOTIDE SEQUENCE [LARGE SCALE GENOMIC DNA]</scope>
    <source>
        <strain evidence="4 5">CPCC 100088</strain>
    </source>
</reference>
<dbReference type="Proteomes" id="UP001438953">
    <property type="component" value="Unassembled WGS sequence"/>
</dbReference>
<gene>
    <name evidence="4" type="ORF">VSX56_20035</name>
</gene>
<evidence type="ECO:0000313" key="4">
    <source>
        <dbReference type="EMBL" id="MER5174039.1"/>
    </source>
</evidence>
<keyword evidence="5" id="KW-1185">Reference proteome</keyword>
<evidence type="ECO:0000313" key="5">
    <source>
        <dbReference type="Proteomes" id="UP001438953"/>
    </source>
</evidence>
<dbReference type="EMBL" id="JAYWLC010000047">
    <property type="protein sequence ID" value="MER5174039.1"/>
    <property type="molecule type" value="Genomic_DNA"/>
</dbReference>
<keyword evidence="2" id="KW-0325">Glycoprotein</keyword>
<dbReference type="PANTHER" id="PTHR10605">
    <property type="entry name" value="HEPARAN SULFATE SULFOTRANSFERASE"/>
    <property type="match status" value="1"/>
</dbReference>
<evidence type="ECO:0000256" key="2">
    <source>
        <dbReference type="ARBA" id="ARBA00023180"/>
    </source>
</evidence>
<name>A0ABV1SMB4_9RHOB</name>
<dbReference type="RefSeq" id="WP_350939317.1">
    <property type="nucleotide sequence ID" value="NZ_JAYWLC010000047.1"/>
</dbReference>
<comment type="caution">
    <text evidence="4">The sequence shown here is derived from an EMBL/GenBank/DDBJ whole genome shotgun (WGS) entry which is preliminary data.</text>
</comment>
<keyword evidence="1" id="KW-0808">Transferase</keyword>
<dbReference type="InterPro" id="IPR037359">
    <property type="entry name" value="NST/OST"/>
</dbReference>
<evidence type="ECO:0000259" key="3">
    <source>
        <dbReference type="Pfam" id="PF00685"/>
    </source>
</evidence>
<dbReference type="SUPFAM" id="SSF52540">
    <property type="entry name" value="P-loop containing nucleoside triphosphate hydrolases"/>
    <property type="match status" value="1"/>
</dbReference>
<sequence>MICPDYLIIGAMKCGTSTLAAQLGAQPGVFMTQPKEPAFFADDAVFSQGQSWYDKLFASADRDDVKGEASTQYTKLPTFPRTVERVRSAAIQAGKAPKLIYMLRDPVDRLISHYIHEWSQGVIRDPLDRALETHPELISYSCYGRQLTPWVEAFGSDIMVANMSELKDDPQGLLDRAGIHLGKTDLVWKHDLGRMNVSAERVRRFPLHGLVFANPLATWLRRNLIPQTVRDRIKAARQMQERPILSSASRAKLVETFRTDRSQFLALFPEKQNMALIYPEPK</sequence>